<comment type="similarity">
    <text evidence="3 11">Belongs to the ketopantoate reductase family.</text>
</comment>
<reference evidence="14" key="1">
    <citation type="submission" date="2023-03" db="EMBL/GenBank/DDBJ databases">
        <title>Andean soil-derived lignocellulolytic bacterial consortium as a source of novel taxa and putative plastic-active enzymes.</title>
        <authorList>
            <person name="Diaz-Garcia L."/>
            <person name="Chuvochina M."/>
            <person name="Feuerriegel G."/>
            <person name="Bunk B."/>
            <person name="Sproer C."/>
            <person name="Streit W.R."/>
            <person name="Rodriguez L.M."/>
            <person name="Overmann J."/>
            <person name="Jimenez D.J."/>
        </authorList>
    </citation>
    <scope>NUCLEOTIDE SEQUENCE</scope>
    <source>
        <strain evidence="14">MAG 2441</strain>
    </source>
</reference>
<dbReference type="SUPFAM" id="SSF51735">
    <property type="entry name" value="NAD(P)-binding Rossmann-fold domains"/>
    <property type="match status" value="1"/>
</dbReference>
<evidence type="ECO:0000256" key="8">
    <source>
        <dbReference type="ARBA" id="ARBA00023002"/>
    </source>
</evidence>
<dbReference type="SUPFAM" id="SSF48179">
    <property type="entry name" value="6-phosphogluconate dehydrogenase C-terminal domain-like"/>
    <property type="match status" value="1"/>
</dbReference>
<evidence type="ECO:0000313" key="14">
    <source>
        <dbReference type="EMBL" id="WEK52997.1"/>
    </source>
</evidence>
<evidence type="ECO:0000256" key="11">
    <source>
        <dbReference type="RuleBase" id="RU362068"/>
    </source>
</evidence>
<name>A0AA95EUJ2_9BACL</name>
<evidence type="ECO:0000256" key="7">
    <source>
        <dbReference type="ARBA" id="ARBA00022857"/>
    </source>
</evidence>
<evidence type="ECO:0000256" key="5">
    <source>
        <dbReference type="ARBA" id="ARBA00019465"/>
    </source>
</evidence>
<dbReference type="Gene3D" id="1.10.1040.10">
    <property type="entry name" value="N-(1-d-carboxylethyl)-l-norvaline Dehydrogenase, domain 2"/>
    <property type="match status" value="1"/>
</dbReference>
<evidence type="ECO:0000259" key="13">
    <source>
        <dbReference type="Pfam" id="PF08546"/>
    </source>
</evidence>
<dbReference type="InterPro" id="IPR013332">
    <property type="entry name" value="KPR_N"/>
</dbReference>
<evidence type="ECO:0000256" key="2">
    <source>
        <dbReference type="ARBA" id="ARBA00004994"/>
    </source>
</evidence>
<dbReference type="PROSITE" id="PS00065">
    <property type="entry name" value="D_2_HYDROXYACID_DH_1"/>
    <property type="match status" value="1"/>
</dbReference>
<comment type="catalytic activity">
    <reaction evidence="10 11">
        <text>(R)-pantoate + NADP(+) = 2-dehydropantoate + NADPH + H(+)</text>
        <dbReference type="Rhea" id="RHEA:16233"/>
        <dbReference type="ChEBI" id="CHEBI:11561"/>
        <dbReference type="ChEBI" id="CHEBI:15378"/>
        <dbReference type="ChEBI" id="CHEBI:15980"/>
        <dbReference type="ChEBI" id="CHEBI:57783"/>
        <dbReference type="ChEBI" id="CHEBI:58349"/>
        <dbReference type="EC" id="1.1.1.169"/>
    </reaction>
</comment>
<protein>
    <recommendedName>
        <fullName evidence="5 11">2-dehydropantoate 2-reductase</fullName>
        <ecNumber evidence="4 11">1.1.1.169</ecNumber>
    </recommendedName>
    <alternativeName>
        <fullName evidence="9 11">Ketopantoate reductase</fullName>
    </alternativeName>
</protein>
<evidence type="ECO:0000256" key="4">
    <source>
        <dbReference type="ARBA" id="ARBA00013014"/>
    </source>
</evidence>
<dbReference type="EC" id="1.1.1.169" evidence="4 11"/>
<dbReference type="GO" id="GO:0015940">
    <property type="term" value="P:pantothenate biosynthetic process"/>
    <property type="evidence" value="ECO:0007669"/>
    <property type="project" value="UniProtKB-KW"/>
</dbReference>
<dbReference type="InterPro" id="IPR036291">
    <property type="entry name" value="NAD(P)-bd_dom_sf"/>
</dbReference>
<evidence type="ECO:0000256" key="6">
    <source>
        <dbReference type="ARBA" id="ARBA00022655"/>
    </source>
</evidence>
<dbReference type="EMBL" id="CP119317">
    <property type="protein sequence ID" value="WEK52997.1"/>
    <property type="molecule type" value="Genomic_DNA"/>
</dbReference>
<sequence>MSAVGVIGGGSIGLLLAGKLSAAGYDVTIWTRTQRQADDLNRYGITLEDPTGMTLHQSRVFAVHYTEATFFKHGPILLAVKQTALTSELYKQLARTVPVGGSLVLFQNGIGHVERLQQELPNRHIVVAVTTEAALRLNGTTVRHTGKGETQLGEWGSSMIDQQENQHTNRLVDSRKTINDVEGVLQEAGFTAFLSNQLREAVMRKLLVNAVINPLTALLRVTNGDLIVTDERIALMHSLFTETFVILQAHGLKEQQSLWQWVVQVCEQTKDNESSMLQDIKANRMTEVDAINGAICQLARQQGLEAPLNTMITALIQASHSNRRE</sequence>
<evidence type="ECO:0000256" key="9">
    <source>
        <dbReference type="ARBA" id="ARBA00032024"/>
    </source>
</evidence>
<gene>
    <name evidence="14" type="ORF">P0Y55_10350</name>
</gene>
<keyword evidence="15" id="KW-1185">Reference proteome</keyword>
<proteinExistence type="inferred from homology"/>
<dbReference type="Pfam" id="PF08546">
    <property type="entry name" value="ApbA_C"/>
    <property type="match status" value="1"/>
</dbReference>
<dbReference type="FunFam" id="1.10.1040.10:FF:000017">
    <property type="entry name" value="2-dehydropantoate 2-reductase"/>
    <property type="match status" value="1"/>
</dbReference>
<feature type="domain" description="Ketopantoate reductase C-terminal" evidence="13">
    <location>
        <begin position="198"/>
        <end position="318"/>
    </location>
</feature>
<dbReference type="InterPro" id="IPR008927">
    <property type="entry name" value="6-PGluconate_DH-like_C_sf"/>
</dbReference>
<evidence type="ECO:0000256" key="1">
    <source>
        <dbReference type="ARBA" id="ARBA00002919"/>
    </source>
</evidence>
<dbReference type="Proteomes" id="UP001178662">
    <property type="component" value="Chromosome"/>
</dbReference>
<evidence type="ECO:0000313" key="15">
    <source>
        <dbReference type="Proteomes" id="UP001178662"/>
    </source>
</evidence>
<accession>A0AA95EUJ2</accession>
<evidence type="ECO:0000256" key="3">
    <source>
        <dbReference type="ARBA" id="ARBA00007870"/>
    </source>
</evidence>
<evidence type="ECO:0000259" key="12">
    <source>
        <dbReference type="Pfam" id="PF02558"/>
    </source>
</evidence>
<dbReference type="InterPro" id="IPR050838">
    <property type="entry name" value="Ketopantoate_reductase"/>
</dbReference>
<dbReference type="GO" id="GO:0005737">
    <property type="term" value="C:cytoplasm"/>
    <property type="evidence" value="ECO:0007669"/>
    <property type="project" value="TreeGrafter"/>
</dbReference>
<comment type="function">
    <text evidence="1 11">Catalyzes the NADPH-dependent reduction of ketopantoate into pantoic acid.</text>
</comment>
<keyword evidence="8 11" id="KW-0560">Oxidoreductase</keyword>
<dbReference type="GO" id="GO:0050661">
    <property type="term" value="F:NADP binding"/>
    <property type="evidence" value="ECO:0007669"/>
    <property type="project" value="TreeGrafter"/>
</dbReference>
<dbReference type="InterPro" id="IPR003710">
    <property type="entry name" value="ApbA"/>
</dbReference>
<dbReference type="PANTHER" id="PTHR43765:SF2">
    <property type="entry name" value="2-DEHYDROPANTOATE 2-REDUCTASE"/>
    <property type="match status" value="1"/>
</dbReference>
<dbReference type="NCBIfam" id="TIGR00745">
    <property type="entry name" value="apbA_panE"/>
    <property type="match status" value="1"/>
</dbReference>
<comment type="pathway">
    <text evidence="2 11">Cofactor biosynthesis; (R)-pantothenate biosynthesis; (R)-pantoate from 3-methyl-2-oxobutanoate: step 2/2.</text>
</comment>
<keyword evidence="7 11" id="KW-0521">NADP</keyword>
<keyword evidence="6 11" id="KW-0566">Pantothenate biosynthesis</keyword>
<evidence type="ECO:0000256" key="10">
    <source>
        <dbReference type="ARBA" id="ARBA00048793"/>
    </source>
</evidence>
<dbReference type="Pfam" id="PF02558">
    <property type="entry name" value="ApbA"/>
    <property type="match status" value="1"/>
</dbReference>
<dbReference type="PANTHER" id="PTHR43765">
    <property type="entry name" value="2-DEHYDROPANTOATE 2-REDUCTASE-RELATED"/>
    <property type="match status" value="1"/>
</dbReference>
<dbReference type="InterPro" id="IPR013328">
    <property type="entry name" value="6PGD_dom2"/>
</dbReference>
<organism evidence="14 15">
    <name type="scientific">Candidatus Cohnella colombiensis</name>
    <dbReference type="NCBI Taxonomy" id="3121368"/>
    <lineage>
        <taxon>Bacteria</taxon>
        <taxon>Bacillati</taxon>
        <taxon>Bacillota</taxon>
        <taxon>Bacilli</taxon>
        <taxon>Bacillales</taxon>
        <taxon>Paenibacillaceae</taxon>
        <taxon>Cohnella</taxon>
    </lineage>
</organism>
<feature type="domain" description="Ketopantoate reductase N-terminal" evidence="12">
    <location>
        <begin position="4"/>
        <end position="155"/>
    </location>
</feature>
<dbReference type="AlphaFoldDB" id="A0AA95EUJ2"/>
<dbReference type="GO" id="GO:0008677">
    <property type="term" value="F:2-dehydropantoate 2-reductase activity"/>
    <property type="evidence" value="ECO:0007669"/>
    <property type="project" value="UniProtKB-EC"/>
</dbReference>
<dbReference type="InterPro" id="IPR029752">
    <property type="entry name" value="D-isomer_DH_CS1"/>
</dbReference>
<dbReference type="InterPro" id="IPR013752">
    <property type="entry name" value="KPA_reductase"/>
</dbReference>
<dbReference type="Gene3D" id="3.40.50.720">
    <property type="entry name" value="NAD(P)-binding Rossmann-like Domain"/>
    <property type="match status" value="1"/>
</dbReference>